<feature type="non-terminal residue" evidence="4">
    <location>
        <position position="249"/>
    </location>
</feature>
<dbReference type="EC" id="1.1.1.133" evidence="2"/>
<proteinExistence type="inferred from homology"/>
<evidence type="ECO:0000256" key="2">
    <source>
        <dbReference type="RuleBase" id="RU364082"/>
    </source>
</evidence>
<dbReference type="PANTHER" id="PTHR10491">
    <property type="entry name" value="DTDP-4-DEHYDRORHAMNOSE REDUCTASE"/>
    <property type="match status" value="1"/>
</dbReference>
<feature type="domain" description="RmlD-like substrate binding" evidence="3">
    <location>
        <begin position="3"/>
        <end position="249"/>
    </location>
</feature>
<evidence type="ECO:0000313" key="4">
    <source>
        <dbReference type="EMBL" id="OGK64742.1"/>
    </source>
</evidence>
<dbReference type="PANTHER" id="PTHR10491:SF4">
    <property type="entry name" value="METHIONINE ADENOSYLTRANSFERASE 2 SUBUNIT BETA"/>
    <property type="match status" value="1"/>
</dbReference>
<dbReference type="SUPFAM" id="SSF51735">
    <property type="entry name" value="NAD(P)-binding Rossmann-fold domains"/>
    <property type="match status" value="1"/>
</dbReference>
<dbReference type="GO" id="GO:0008831">
    <property type="term" value="F:dTDP-4-dehydrorhamnose reductase activity"/>
    <property type="evidence" value="ECO:0007669"/>
    <property type="project" value="UniProtKB-EC"/>
</dbReference>
<dbReference type="Proteomes" id="UP000178450">
    <property type="component" value="Unassembled WGS sequence"/>
</dbReference>
<dbReference type="CDD" id="cd05254">
    <property type="entry name" value="dTDP_HR_like_SDR_e"/>
    <property type="match status" value="1"/>
</dbReference>
<dbReference type="InterPro" id="IPR036291">
    <property type="entry name" value="NAD(P)-bd_dom_sf"/>
</dbReference>
<dbReference type="GO" id="GO:0005829">
    <property type="term" value="C:cytosol"/>
    <property type="evidence" value="ECO:0007669"/>
    <property type="project" value="TreeGrafter"/>
</dbReference>
<dbReference type="UniPathway" id="UPA00124"/>
<protein>
    <recommendedName>
        <fullName evidence="2">dTDP-4-dehydrorhamnose reductase</fullName>
        <ecNumber evidence="2">1.1.1.133</ecNumber>
    </recommendedName>
</protein>
<dbReference type="InterPro" id="IPR029903">
    <property type="entry name" value="RmlD-like-bd"/>
</dbReference>
<dbReference type="InterPro" id="IPR005913">
    <property type="entry name" value="dTDP_dehydrorham_reduct"/>
</dbReference>
<comment type="similarity">
    <text evidence="1 2">Belongs to the dTDP-4-dehydrorhamnose reductase family.</text>
</comment>
<dbReference type="Pfam" id="PF04321">
    <property type="entry name" value="RmlD_sub_bind"/>
    <property type="match status" value="1"/>
</dbReference>
<comment type="function">
    <text evidence="2">Catalyzes the reduction of dTDP-6-deoxy-L-lyxo-4-hexulose to yield dTDP-L-rhamnose.</text>
</comment>
<evidence type="ECO:0000313" key="5">
    <source>
        <dbReference type="Proteomes" id="UP000178450"/>
    </source>
</evidence>
<evidence type="ECO:0000259" key="3">
    <source>
        <dbReference type="Pfam" id="PF04321"/>
    </source>
</evidence>
<reference evidence="4 5" key="1">
    <citation type="journal article" date="2016" name="Nat. Commun.">
        <title>Thousands of microbial genomes shed light on interconnected biogeochemical processes in an aquifer system.</title>
        <authorList>
            <person name="Anantharaman K."/>
            <person name="Brown C.T."/>
            <person name="Hug L.A."/>
            <person name="Sharon I."/>
            <person name="Castelle C.J."/>
            <person name="Probst A.J."/>
            <person name="Thomas B.C."/>
            <person name="Singh A."/>
            <person name="Wilkins M.J."/>
            <person name="Karaoz U."/>
            <person name="Brodie E.L."/>
            <person name="Williams K.H."/>
            <person name="Hubbard S.S."/>
            <person name="Banfield J.F."/>
        </authorList>
    </citation>
    <scope>NUCLEOTIDE SEQUENCE [LARGE SCALE GENOMIC DNA]</scope>
</reference>
<organism evidence="4 5">
    <name type="scientific">Candidatus Roizmanbacteria bacterium RIFOXYA1_FULL_41_12</name>
    <dbReference type="NCBI Taxonomy" id="1802082"/>
    <lineage>
        <taxon>Bacteria</taxon>
        <taxon>Candidatus Roizmaniibacteriota</taxon>
    </lineage>
</organism>
<comment type="pathway">
    <text evidence="2">Carbohydrate biosynthesis; dTDP-L-rhamnose biosynthesis.</text>
</comment>
<keyword evidence="2" id="KW-0521">NADP</keyword>
<dbReference type="EMBL" id="MGBG01000015">
    <property type="protein sequence ID" value="OGK64742.1"/>
    <property type="molecule type" value="Genomic_DNA"/>
</dbReference>
<accession>A0A1F7KA42</accession>
<comment type="caution">
    <text evidence="4">The sequence shown here is derived from an EMBL/GenBank/DDBJ whole genome shotgun (WGS) entry which is preliminary data.</text>
</comment>
<dbReference type="AlphaFoldDB" id="A0A1F7KA42"/>
<dbReference type="GO" id="GO:0019305">
    <property type="term" value="P:dTDP-rhamnose biosynthetic process"/>
    <property type="evidence" value="ECO:0007669"/>
    <property type="project" value="UniProtKB-UniPathway"/>
</dbReference>
<evidence type="ECO:0000256" key="1">
    <source>
        <dbReference type="ARBA" id="ARBA00010944"/>
    </source>
</evidence>
<gene>
    <name evidence="4" type="ORF">A2209_00215</name>
</gene>
<dbReference type="Gene3D" id="3.40.50.720">
    <property type="entry name" value="NAD(P)-binding Rossmann-like Domain"/>
    <property type="match status" value="1"/>
</dbReference>
<keyword evidence="2" id="KW-0560">Oxidoreductase</keyword>
<sequence length="249" mass="28243">MLKVLMTGASGLVGARVKELLKTDFTWLTPSSQELDITDKDKTLAFVQSHDFDCFLHLAAYTNVDQAEIEHDYCRKINVEGTANTFRAASSVHKPYILISTDFVFDGTLTQYNESSIPKPISYYGQTKFEAEQLVKNQAMIVRLSYPYGNSPAPKPDFVRTILKFLKQGQSVQGITDLIFTPTFLDDIAFGLKYLINHFQPLIYHLVGSESLSPYEAFIRIADTFAQDKNLVKPTTYEQYFLNKAPRPK</sequence>
<name>A0A1F7KA42_9BACT</name>